<feature type="transmembrane region" description="Helical" evidence="7">
    <location>
        <begin position="176"/>
        <end position="196"/>
    </location>
</feature>
<name>Q11LI4_CHESB</name>
<feature type="transmembrane region" description="Helical" evidence="7">
    <location>
        <begin position="151"/>
        <end position="170"/>
    </location>
</feature>
<evidence type="ECO:0000256" key="1">
    <source>
        <dbReference type="ARBA" id="ARBA00004141"/>
    </source>
</evidence>
<dbReference type="STRING" id="266779.Meso_0337"/>
<dbReference type="GO" id="GO:0022857">
    <property type="term" value="F:transmembrane transporter activity"/>
    <property type="evidence" value="ECO:0007669"/>
    <property type="project" value="InterPro"/>
</dbReference>
<dbReference type="SUPFAM" id="SSF103473">
    <property type="entry name" value="MFS general substrate transporter"/>
    <property type="match status" value="1"/>
</dbReference>
<evidence type="ECO:0000256" key="7">
    <source>
        <dbReference type="SAM" id="Phobius"/>
    </source>
</evidence>
<dbReference type="Pfam" id="PF07690">
    <property type="entry name" value="MFS_1"/>
    <property type="match status" value="1"/>
</dbReference>
<feature type="transmembrane region" description="Helical" evidence="7">
    <location>
        <begin position="224"/>
        <end position="246"/>
    </location>
</feature>
<dbReference type="KEGG" id="mes:Meso_0337"/>
<comment type="similarity">
    <text evidence="2">Belongs to the major facilitator superfamily.</text>
</comment>
<comment type="subcellular location">
    <subcellularLocation>
        <location evidence="1">Membrane</location>
        <topology evidence="1">Multi-pass membrane protein</topology>
    </subcellularLocation>
</comment>
<protein>
    <submittedName>
        <fullName evidence="8">Major facilitator superfamily MFS_1</fullName>
    </submittedName>
</protein>
<dbReference type="eggNOG" id="COG2223">
    <property type="taxonomic scope" value="Bacteria"/>
</dbReference>
<accession>Q11LI4</accession>
<feature type="transmembrane region" description="Helical" evidence="7">
    <location>
        <begin position="378"/>
        <end position="399"/>
    </location>
</feature>
<feature type="transmembrane region" description="Helical" evidence="7">
    <location>
        <begin position="285"/>
        <end position="303"/>
    </location>
</feature>
<evidence type="ECO:0000256" key="6">
    <source>
        <dbReference type="ARBA" id="ARBA00023136"/>
    </source>
</evidence>
<dbReference type="PANTHER" id="PTHR12778">
    <property type="entry name" value="SOLUTE CARRIER FAMILY 33 ACETYL-COA TRANSPORTER -RELATED"/>
    <property type="match status" value="1"/>
</dbReference>
<reference evidence="8" key="1">
    <citation type="submission" date="2006-06" db="EMBL/GenBank/DDBJ databases">
        <title>Complete sequence of chromosome of Chelativorans sp. BNC1.</title>
        <authorList>
            <consortium name="US DOE Joint Genome Institute"/>
            <person name="Copeland A."/>
            <person name="Lucas S."/>
            <person name="Lapidus A."/>
            <person name="Barry K."/>
            <person name="Detter J.C."/>
            <person name="Glavina del Rio T."/>
            <person name="Hammon N."/>
            <person name="Israni S."/>
            <person name="Dalin E."/>
            <person name="Tice H."/>
            <person name="Pitluck S."/>
            <person name="Chertkov O."/>
            <person name="Brettin T."/>
            <person name="Bruce D."/>
            <person name="Han C."/>
            <person name="Tapia R."/>
            <person name="Gilna P."/>
            <person name="Schmutz J."/>
            <person name="Larimer F."/>
            <person name="Land M."/>
            <person name="Hauser L."/>
            <person name="Kyrpides N."/>
            <person name="Mikhailova N."/>
            <person name="Richardson P."/>
        </authorList>
    </citation>
    <scope>NUCLEOTIDE SEQUENCE</scope>
    <source>
        <strain evidence="8">BNC1</strain>
    </source>
</reference>
<dbReference type="InterPro" id="IPR036259">
    <property type="entry name" value="MFS_trans_sf"/>
</dbReference>
<feature type="transmembrane region" description="Helical" evidence="7">
    <location>
        <begin position="45"/>
        <end position="65"/>
    </location>
</feature>
<keyword evidence="6 7" id="KW-0472">Membrane</keyword>
<feature type="transmembrane region" description="Helical" evidence="7">
    <location>
        <begin position="12"/>
        <end position="33"/>
    </location>
</feature>
<keyword evidence="4 7" id="KW-0812">Transmembrane</keyword>
<dbReference type="InterPro" id="IPR011701">
    <property type="entry name" value="MFS"/>
</dbReference>
<dbReference type="HOGENOM" id="CLU_029352_4_2_5"/>
<keyword evidence="3" id="KW-0813">Transport</keyword>
<dbReference type="Gene3D" id="1.20.1250.20">
    <property type="entry name" value="MFS general substrate transporter like domains"/>
    <property type="match status" value="1"/>
</dbReference>
<dbReference type="GO" id="GO:0016020">
    <property type="term" value="C:membrane"/>
    <property type="evidence" value="ECO:0007669"/>
    <property type="project" value="UniProtKB-SubCell"/>
</dbReference>
<evidence type="ECO:0000256" key="3">
    <source>
        <dbReference type="ARBA" id="ARBA00022448"/>
    </source>
</evidence>
<gene>
    <name evidence="8" type="ordered locus">Meso_0337</name>
</gene>
<proteinExistence type="inferred from homology"/>
<evidence type="ECO:0000256" key="2">
    <source>
        <dbReference type="ARBA" id="ARBA00008335"/>
    </source>
</evidence>
<dbReference type="AlphaFoldDB" id="Q11LI4"/>
<evidence type="ECO:0000256" key="5">
    <source>
        <dbReference type="ARBA" id="ARBA00022989"/>
    </source>
</evidence>
<feature type="transmembrane region" description="Helical" evidence="7">
    <location>
        <begin position="111"/>
        <end position="130"/>
    </location>
</feature>
<feature type="transmembrane region" description="Helical" evidence="7">
    <location>
        <begin position="252"/>
        <end position="278"/>
    </location>
</feature>
<sequence precursor="true">MIRSAAVSQSATAVVLAVGGLYVAQSVIGGLTWAGLPAVLRDRGLGLDSVGLLSLIALPWALKFLWAPMVERFRLPPVGRNRSGVIVIFGGGLSIVGLGVVGLLGVASLGPVLACLTIIALAAATVDIACDGYAVESLPREQHGWANAAQVGGAYLGSAIGGGLFLVLVASYGWSLGVWAIAALLAILGVPFFLRWRTEATVERRSHIPSLASALRRPEIRRGLLAAALYVLAQKTAMMMVGPFLIDAGLDLATVGLVNSAGSMFVGLAAALVGGALVRAFGARTVLVIALGLQAAALFFFAARDLYPAIPTSALAAVAVASSSGIMALGFVALYAQFMHWSDPRQGGIDFTLFQSMDALVSMAGGIAAGYAAQHLGYSVFFAGAGLIAIATIPAIALVSGQGAVRDVAAFIPSGESP</sequence>
<dbReference type="InterPro" id="IPR004752">
    <property type="entry name" value="AmpG_permease/AT-1"/>
</dbReference>
<dbReference type="PANTHER" id="PTHR12778:SF10">
    <property type="entry name" value="MAJOR FACILITATOR SUPERFAMILY DOMAIN-CONTAINING PROTEIN 3"/>
    <property type="match status" value="1"/>
</dbReference>
<evidence type="ECO:0000313" key="8">
    <source>
        <dbReference type="EMBL" id="ABG61741.1"/>
    </source>
</evidence>
<dbReference type="OrthoDB" id="9787815at2"/>
<feature type="transmembrane region" description="Helical" evidence="7">
    <location>
        <begin position="85"/>
        <end position="105"/>
    </location>
</feature>
<keyword evidence="5 7" id="KW-1133">Transmembrane helix</keyword>
<organism evidence="8">
    <name type="scientific">Chelativorans sp. (strain BNC1)</name>
    <dbReference type="NCBI Taxonomy" id="266779"/>
    <lineage>
        <taxon>Bacteria</taxon>
        <taxon>Pseudomonadati</taxon>
        <taxon>Pseudomonadota</taxon>
        <taxon>Alphaproteobacteria</taxon>
        <taxon>Hyphomicrobiales</taxon>
        <taxon>Phyllobacteriaceae</taxon>
        <taxon>Chelativorans</taxon>
    </lineage>
</organism>
<dbReference type="EMBL" id="CP000390">
    <property type="protein sequence ID" value="ABG61741.1"/>
    <property type="molecule type" value="Genomic_DNA"/>
</dbReference>
<feature type="transmembrane region" description="Helical" evidence="7">
    <location>
        <begin position="315"/>
        <end position="336"/>
    </location>
</feature>
<evidence type="ECO:0000256" key="4">
    <source>
        <dbReference type="ARBA" id="ARBA00022692"/>
    </source>
</evidence>